<comment type="caution">
    <text evidence="2">The sequence shown here is derived from an EMBL/GenBank/DDBJ whole genome shotgun (WGS) entry which is preliminary data.</text>
</comment>
<sequence length="261" mass="29799">MMREKCGGDIVKLTPMRFATNYIVLKSLHDKKDGLRHMFTSEDWFNYKHSRSNEARLVADIIDDSKFWKTVIQTLTILEPIYKYLRLMDTLYLNLVYQYEGDGLGTRVDLLKAMTDVVQQLMPFTDGHVQAQILAELRTFYDAQESLGTAAAIARRKITNAGDEEVNPMYKWVRESIFEVYRVMDTAEGGPNPYIVDEMGVESMILERAPAAQTMNTIQFCLRKRHSEADVDLDLTQEPDETVSEDNDDDDDNGDNGDGTG</sequence>
<keyword evidence="3" id="KW-1185">Reference proteome</keyword>
<protein>
    <submittedName>
        <fullName evidence="2">Uncharacterized protein</fullName>
    </submittedName>
</protein>
<reference evidence="2 3" key="1">
    <citation type="journal article" date="2020" name="IScience">
        <title>Genome Sequencing of the Endangered Kingdonia uniflora (Circaeasteraceae, Ranunculales) Reveals Potential Mechanisms of Evolutionary Specialization.</title>
        <authorList>
            <person name="Sun Y."/>
            <person name="Deng T."/>
            <person name="Zhang A."/>
            <person name="Moore M.J."/>
            <person name="Landis J.B."/>
            <person name="Lin N."/>
            <person name="Zhang H."/>
            <person name="Zhang X."/>
            <person name="Huang J."/>
            <person name="Zhang X."/>
            <person name="Sun H."/>
            <person name="Wang H."/>
        </authorList>
    </citation>
    <scope>NUCLEOTIDE SEQUENCE [LARGE SCALE GENOMIC DNA]</scope>
    <source>
        <strain evidence="2">TB1705</strain>
        <tissue evidence="2">Leaf</tissue>
    </source>
</reference>
<organism evidence="2 3">
    <name type="scientific">Kingdonia uniflora</name>
    <dbReference type="NCBI Taxonomy" id="39325"/>
    <lineage>
        <taxon>Eukaryota</taxon>
        <taxon>Viridiplantae</taxon>
        <taxon>Streptophyta</taxon>
        <taxon>Embryophyta</taxon>
        <taxon>Tracheophyta</taxon>
        <taxon>Spermatophyta</taxon>
        <taxon>Magnoliopsida</taxon>
        <taxon>Ranunculales</taxon>
        <taxon>Circaeasteraceae</taxon>
        <taxon>Kingdonia</taxon>
    </lineage>
</organism>
<dbReference type="InterPro" id="IPR012337">
    <property type="entry name" value="RNaseH-like_sf"/>
</dbReference>
<feature type="region of interest" description="Disordered" evidence="1">
    <location>
        <begin position="229"/>
        <end position="261"/>
    </location>
</feature>
<dbReference type="AlphaFoldDB" id="A0A7J7LCI0"/>
<accession>A0A7J7LCI0</accession>
<evidence type="ECO:0000256" key="1">
    <source>
        <dbReference type="SAM" id="MobiDB-lite"/>
    </source>
</evidence>
<dbReference type="OrthoDB" id="2012664at2759"/>
<evidence type="ECO:0000313" key="2">
    <source>
        <dbReference type="EMBL" id="KAF6140337.1"/>
    </source>
</evidence>
<evidence type="ECO:0000313" key="3">
    <source>
        <dbReference type="Proteomes" id="UP000541444"/>
    </source>
</evidence>
<gene>
    <name evidence="2" type="ORF">GIB67_011356</name>
</gene>
<proteinExistence type="predicted"/>
<dbReference type="Proteomes" id="UP000541444">
    <property type="component" value="Unassembled WGS sequence"/>
</dbReference>
<feature type="compositionally biased region" description="Acidic residues" evidence="1">
    <location>
        <begin position="230"/>
        <end position="255"/>
    </location>
</feature>
<dbReference type="SUPFAM" id="SSF53098">
    <property type="entry name" value="Ribonuclease H-like"/>
    <property type="match status" value="1"/>
</dbReference>
<name>A0A7J7LCI0_9MAGN</name>
<dbReference type="EMBL" id="JACGCM010002391">
    <property type="protein sequence ID" value="KAF6140337.1"/>
    <property type="molecule type" value="Genomic_DNA"/>
</dbReference>